<feature type="signal peptide" evidence="3">
    <location>
        <begin position="1"/>
        <end position="28"/>
    </location>
</feature>
<dbReference type="GO" id="GO:0005615">
    <property type="term" value="C:extracellular space"/>
    <property type="evidence" value="ECO:0007669"/>
    <property type="project" value="UniProtKB-KW"/>
</dbReference>
<sequence>MQLIHSSVGVLLPLTVMLFLDKGPGVCGTFVPGRCQCPASMPRTPQRPLDFTVLPRNAHCHTAEIMVKLRGHDRLLCLSPSGKQGKRLIRCWRRVSREGRDRRQCLRTPKNPKNRHNPKNRRRQTRRQKERRQ</sequence>
<evidence type="ECO:0000259" key="4">
    <source>
        <dbReference type="Pfam" id="PF00048"/>
    </source>
</evidence>
<feature type="compositionally biased region" description="Basic residues" evidence="2">
    <location>
        <begin position="110"/>
        <end position="133"/>
    </location>
</feature>
<dbReference type="Gene3D" id="2.40.50.40">
    <property type="match status" value="1"/>
</dbReference>
<dbReference type="Proteomes" id="UP001591681">
    <property type="component" value="Unassembled WGS sequence"/>
</dbReference>
<gene>
    <name evidence="5" type="ORF">ACEWY4_020847</name>
</gene>
<proteinExistence type="predicted"/>
<dbReference type="InterPro" id="IPR001811">
    <property type="entry name" value="Chemokine_IL8-like_dom"/>
</dbReference>
<reference evidence="5 6" key="1">
    <citation type="submission" date="2024-09" db="EMBL/GenBank/DDBJ databases">
        <title>A chromosome-level genome assembly of Gray's grenadier anchovy, Coilia grayii.</title>
        <authorList>
            <person name="Fu Z."/>
        </authorList>
    </citation>
    <scope>NUCLEOTIDE SEQUENCE [LARGE SCALE GENOMIC DNA]</scope>
    <source>
        <strain evidence="5">G4</strain>
        <tissue evidence="5">Muscle</tissue>
    </source>
</reference>
<dbReference type="Pfam" id="PF00048">
    <property type="entry name" value="IL8"/>
    <property type="match status" value="1"/>
</dbReference>
<keyword evidence="1" id="KW-0202">Cytokine</keyword>
<dbReference type="EMBL" id="JBHFQA010000018">
    <property type="protein sequence ID" value="KAL2083074.1"/>
    <property type="molecule type" value="Genomic_DNA"/>
</dbReference>
<keyword evidence="3" id="KW-0732">Signal</keyword>
<evidence type="ECO:0000256" key="3">
    <source>
        <dbReference type="SAM" id="SignalP"/>
    </source>
</evidence>
<evidence type="ECO:0000313" key="6">
    <source>
        <dbReference type="Proteomes" id="UP001591681"/>
    </source>
</evidence>
<organism evidence="5 6">
    <name type="scientific">Coilia grayii</name>
    <name type="common">Gray's grenadier anchovy</name>
    <dbReference type="NCBI Taxonomy" id="363190"/>
    <lineage>
        <taxon>Eukaryota</taxon>
        <taxon>Metazoa</taxon>
        <taxon>Chordata</taxon>
        <taxon>Craniata</taxon>
        <taxon>Vertebrata</taxon>
        <taxon>Euteleostomi</taxon>
        <taxon>Actinopterygii</taxon>
        <taxon>Neopterygii</taxon>
        <taxon>Teleostei</taxon>
        <taxon>Clupei</taxon>
        <taxon>Clupeiformes</taxon>
        <taxon>Clupeoidei</taxon>
        <taxon>Engraulidae</taxon>
        <taxon>Coilinae</taxon>
        <taxon>Coilia</taxon>
    </lineage>
</organism>
<evidence type="ECO:0000256" key="2">
    <source>
        <dbReference type="SAM" id="MobiDB-lite"/>
    </source>
</evidence>
<protein>
    <recommendedName>
        <fullName evidence="4">Chemokine interleukin-8-like domain-containing protein</fullName>
    </recommendedName>
</protein>
<dbReference type="GO" id="GO:0005125">
    <property type="term" value="F:cytokine activity"/>
    <property type="evidence" value="ECO:0007669"/>
    <property type="project" value="UniProtKB-KW"/>
</dbReference>
<evidence type="ECO:0000256" key="1">
    <source>
        <dbReference type="ARBA" id="ARBA00022514"/>
    </source>
</evidence>
<keyword evidence="6" id="KW-1185">Reference proteome</keyword>
<comment type="caution">
    <text evidence="5">The sequence shown here is derived from an EMBL/GenBank/DDBJ whole genome shotgun (WGS) entry which is preliminary data.</text>
</comment>
<dbReference type="InterPro" id="IPR036048">
    <property type="entry name" value="Interleukin_8-like_sf"/>
</dbReference>
<feature type="chain" id="PRO_5044855405" description="Chemokine interleukin-8-like domain-containing protein" evidence="3">
    <location>
        <begin position="29"/>
        <end position="133"/>
    </location>
</feature>
<feature type="region of interest" description="Disordered" evidence="2">
    <location>
        <begin position="98"/>
        <end position="133"/>
    </location>
</feature>
<accession>A0ABD1J7A3</accession>
<name>A0ABD1J7A3_9TELE</name>
<feature type="domain" description="Chemokine interleukin-8-like" evidence="4">
    <location>
        <begin position="34"/>
        <end position="92"/>
    </location>
</feature>
<dbReference type="AlphaFoldDB" id="A0ABD1J7A3"/>
<dbReference type="SUPFAM" id="SSF54117">
    <property type="entry name" value="Interleukin 8-like chemokines"/>
    <property type="match status" value="1"/>
</dbReference>
<evidence type="ECO:0000313" key="5">
    <source>
        <dbReference type="EMBL" id="KAL2083074.1"/>
    </source>
</evidence>